<protein>
    <recommendedName>
        <fullName evidence="1">S1 motif domain-containing protein</fullName>
    </recommendedName>
</protein>
<dbReference type="InterPro" id="IPR003029">
    <property type="entry name" value="S1_domain"/>
</dbReference>
<dbReference type="GO" id="GO:0003676">
    <property type="term" value="F:nucleic acid binding"/>
    <property type="evidence" value="ECO:0007669"/>
    <property type="project" value="InterPro"/>
</dbReference>
<sequence length="128" mass="14230">MNGWRIIPNPPFADGLFSEQQTAAWELLKLHLPAGNVLTGKVYIQAEFGVFYDAGLGFPVLINVTEFGNPEGGMLFPDDYPALGSTISGKVWGFDETNRQIRVGRLPDFRVTYRLYTAEEGGRKTPAY</sequence>
<dbReference type="SUPFAM" id="SSF50249">
    <property type="entry name" value="Nucleic acid-binding proteins"/>
    <property type="match status" value="1"/>
</dbReference>
<evidence type="ECO:0000313" key="2">
    <source>
        <dbReference type="EMBL" id="NML67518.1"/>
    </source>
</evidence>
<organism evidence="2 3">
    <name type="scientific">Hymenobacter polaris</name>
    <dbReference type="NCBI Taxonomy" id="2682546"/>
    <lineage>
        <taxon>Bacteria</taxon>
        <taxon>Pseudomonadati</taxon>
        <taxon>Bacteroidota</taxon>
        <taxon>Cytophagia</taxon>
        <taxon>Cytophagales</taxon>
        <taxon>Hymenobacteraceae</taxon>
        <taxon>Hymenobacter</taxon>
    </lineage>
</organism>
<evidence type="ECO:0000259" key="1">
    <source>
        <dbReference type="PROSITE" id="PS50126"/>
    </source>
</evidence>
<accession>A0A7Y0AHL3</accession>
<proteinExistence type="predicted"/>
<dbReference type="EMBL" id="JABBGH010000003">
    <property type="protein sequence ID" value="NML67518.1"/>
    <property type="molecule type" value="Genomic_DNA"/>
</dbReference>
<keyword evidence="3" id="KW-1185">Reference proteome</keyword>
<dbReference type="RefSeq" id="WP_169533176.1">
    <property type="nucleotide sequence ID" value="NZ_JABBGH010000003.1"/>
</dbReference>
<reference evidence="2 3" key="1">
    <citation type="submission" date="2020-04" db="EMBL/GenBank/DDBJ databases">
        <title>Hymenobacter polaris sp. nov., isolated from Arctic soil.</title>
        <authorList>
            <person name="Dahal R.H."/>
        </authorList>
    </citation>
    <scope>NUCLEOTIDE SEQUENCE [LARGE SCALE GENOMIC DNA]</scope>
    <source>
        <strain evidence="2 3">RP-2-7</strain>
    </source>
</reference>
<dbReference type="AlphaFoldDB" id="A0A7Y0AHL3"/>
<comment type="caution">
    <text evidence="2">The sequence shown here is derived from an EMBL/GenBank/DDBJ whole genome shotgun (WGS) entry which is preliminary data.</text>
</comment>
<feature type="domain" description="S1 motif" evidence="1">
    <location>
        <begin position="35"/>
        <end position="106"/>
    </location>
</feature>
<gene>
    <name evidence="2" type="ORF">HHL22_20135</name>
</gene>
<dbReference type="InterPro" id="IPR012340">
    <property type="entry name" value="NA-bd_OB-fold"/>
</dbReference>
<dbReference type="Proteomes" id="UP000559626">
    <property type="component" value="Unassembled WGS sequence"/>
</dbReference>
<name>A0A7Y0AHL3_9BACT</name>
<dbReference type="PROSITE" id="PS50126">
    <property type="entry name" value="S1"/>
    <property type="match status" value="1"/>
</dbReference>
<evidence type="ECO:0000313" key="3">
    <source>
        <dbReference type="Proteomes" id="UP000559626"/>
    </source>
</evidence>